<evidence type="ECO:0000313" key="2">
    <source>
        <dbReference type="Proteomes" id="UP001649381"/>
    </source>
</evidence>
<accession>A0ABS9GYH1</accession>
<keyword evidence="2" id="KW-1185">Reference proteome</keyword>
<dbReference type="Proteomes" id="UP001649381">
    <property type="component" value="Unassembled WGS sequence"/>
</dbReference>
<proteinExistence type="predicted"/>
<dbReference type="RefSeq" id="WP_236333731.1">
    <property type="nucleotide sequence ID" value="NZ_JAKIJS010000001.1"/>
</dbReference>
<dbReference type="EMBL" id="JAKIJS010000001">
    <property type="protein sequence ID" value="MCF6137817.1"/>
    <property type="molecule type" value="Genomic_DNA"/>
</dbReference>
<sequence>MLGIVIVFIGGCSDVLESEKVATHPLFSDDKSKYSLLVVDDTGKYETFAWHEWTDENKIRSIGTIHGRKSLTDINNQYKFLELEKTPAFVVFTTKEIVLTTYSEEELIAFLKSNKP</sequence>
<protein>
    <submittedName>
        <fullName evidence="1">Uncharacterized protein</fullName>
    </submittedName>
</protein>
<name>A0ABS9GYH1_9BACL</name>
<gene>
    <name evidence="1" type="ORF">L2716_08750</name>
</gene>
<reference evidence="1 2" key="1">
    <citation type="submission" date="2022-01" db="EMBL/GenBank/DDBJ databases">
        <title>Alkalihalobacillus sp. EGI L200015, a novel bacterium isolated from a salt lake sediment.</title>
        <authorList>
            <person name="Gao L."/>
            <person name="Fang B.-Z."/>
            <person name="Li W.-J."/>
        </authorList>
    </citation>
    <scope>NUCLEOTIDE SEQUENCE [LARGE SCALE GENOMIC DNA]</scope>
    <source>
        <strain evidence="1 2">KCTC 12718</strain>
    </source>
</reference>
<evidence type="ECO:0000313" key="1">
    <source>
        <dbReference type="EMBL" id="MCF6137817.1"/>
    </source>
</evidence>
<organism evidence="1 2">
    <name type="scientific">Pseudalkalibacillus berkeleyi</name>
    <dbReference type="NCBI Taxonomy" id="1069813"/>
    <lineage>
        <taxon>Bacteria</taxon>
        <taxon>Bacillati</taxon>
        <taxon>Bacillota</taxon>
        <taxon>Bacilli</taxon>
        <taxon>Bacillales</taxon>
        <taxon>Fictibacillaceae</taxon>
        <taxon>Pseudalkalibacillus</taxon>
    </lineage>
</organism>
<comment type="caution">
    <text evidence="1">The sequence shown here is derived from an EMBL/GenBank/DDBJ whole genome shotgun (WGS) entry which is preliminary data.</text>
</comment>